<gene>
    <name evidence="2" type="ORF">E2C01_047232</name>
</gene>
<protein>
    <submittedName>
        <fullName evidence="2">Uncharacterized protein</fullName>
    </submittedName>
</protein>
<dbReference type="EMBL" id="VSRR010011552">
    <property type="protein sequence ID" value="MPC53343.1"/>
    <property type="molecule type" value="Genomic_DNA"/>
</dbReference>
<dbReference type="Proteomes" id="UP000324222">
    <property type="component" value="Unassembled WGS sequence"/>
</dbReference>
<evidence type="ECO:0000256" key="1">
    <source>
        <dbReference type="SAM" id="MobiDB-lite"/>
    </source>
</evidence>
<reference evidence="2 3" key="1">
    <citation type="submission" date="2019-05" db="EMBL/GenBank/DDBJ databases">
        <title>Another draft genome of Portunus trituberculatus and its Hox gene families provides insights of decapod evolution.</title>
        <authorList>
            <person name="Jeong J.-H."/>
            <person name="Song I."/>
            <person name="Kim S."/>
            <person name="Choi T."/>
            <person name="Kim D."/>
            <person name="Ryu S."/>
            <person name="Kim W."/>
        </authorList>
    </citation>
    <scope>NUCLEOTIDE SEQUENCE [LARGE SCALE GENOMIC DNA]</scope>
    <source>
        <tissue evidence="2">Muscle</tissue>
    </source>
</reference>
<sequence length="118" mass="12502">MKLRAELLHHPLGPHLMRTRIAGSVRAPGVNVWHGCARRQAPPRGPSPQHPLLAPSPSSHPTLTANPASPQNLALRKGVQSLVARCTAIEDRFAALDARIDGLVAAHTATATKLCHSG</sequence>
<comment type="caution">
    <text evidence="2">The sequence shown here is derived from an EMBL/GenBank/DDBJ whole genome shotgun (WGS) entry which is preliminary data.</text>
</comment>
<keyword evidence="3" id="KW-1185">Reference proteome</keyword>
<feature type="region of interest" description="Disordered" evidence="1">
    <location>
        <begin position="36"/>
        <end position="69"/>
    </location>
</feature>
<evidence type="ECO:0000313" key="2">
    <source>
        <dbReference type="EMBL" id="MPC53343.1"/>
    </source>
</evidence>
<dbReference type="AlphaFoldDB" id="A0A5B7G7Z9"/>
<accession>A0A5B7G7Z9</accession>
<name>A0A5B7G7Z9_PORTR</name>
<feature type="compositionally biased region" description="Low complexity" evidence="1">
    <location>
        <begin position="50"/>
        <end position="65"/>
    </location>
</feature>
<organism evidence="2 3">
    <name type="scientific">Portunus trituberculatus</name>
    <name type="common">Swimming crab</name>
    <name type="synonym">Neptunus trituberculatus</name>
    <dbReference type="NCBI Taxonomy" id="210409"/>
    <lineage>
        <taxon>Eukaryota</taxon>
        <taxon>Metazoa</taxon>
        <taxon>Ecdysozoa</taxon>
        <taxon>Arthropoda</taxon>
        <taxon>Crustacea</taxon>
        <taxon>Multicrustacea</taxon>
        <taxon>Malacostraca</taxon>
        <taxon>Eumalacostraca</taxon>
        <taxon>Eucarida</taxon>
        <taxon>Decapoda</taxon>
        <taxon>Pleocyemata</taxon>
        <taxon>Brachyura</taxon>
        <taxon>Eubrachyura</taxon>
        <taxon>Portunoidea</taxon>
        <taxon>Portunidae</taxon>
        <taxon>Portuninae</taxon>
        <taxon>Portunus</taxon>
    </lineage>
</organism>
<evidence type="ECO:0000313" key="3">
    <source>
        <dbReference type="Proteomes" id="UP000324222"/>
    </source>
</evidence>
<proteinExistence type="predicted"/>